<keyword evidence="2" id="KW-0902">Two-component regulatory system</keyword>
<dbReference type="Gene3D" id="3.40.50.2300">
    <property type="match status" value="1"/>
</dbReference>
<evidence type="ECO:0000256" key="7">
    <source>
        <dbReference type="PROSITE-ProRule" id="PRU01091"/>
    </source>
</evidence>
<keyword evidence="11" id="KW-1185">Reference proteome</keyword>
<dbReference type="GO" id="GO:0000156">
    <property type="term" value="F:phosphorelay response regulator activity"/>
    <property type="evidence" value="ECO:0007669"/>
    <property type="project" value="TreeGrafter"/>
</dbReference>
<dbReference type="InterPro" id="IPR011006">
    <property type="entry name" value="CheY-like_superfamily"/>
</dbReference>
<organism evidence="10 11">
    <name type="scientific">Candidatus Chloroploca asiatica</name>
    <dbReference type="NCBI Taxonomy" id="1506545"/>
    <lineage>
        <taxon>Bacteria</taxon>
        <taxon>Bacillati</taxon>
        <taxon>Chloroflexota</taxon>
        <taxon>Chloroflexia</taxon>
        <taxon>Chloroflexales</taxon>
        <taxon>Chloroflexineae</taxon>
        <taxon>Oscillochloridaceae</taxon>
        <taxon>Candidatus Chloroploca</taxon>
    </lineage>
</organism>
<dbReference type="InterPro" id="IPR001789">
    <property type="entry name" value="Sig_transdc_resp-reg_receiver"/>
</dbReference>
<evidence type="ECO:0000256" key="6">
    <source>
        <dbReference type="PROSITE-ProRule" id="PRU00169"/>
    </source>
</evidence>
<dbReference type="EMBL" id="LYXE01000106">
    <property type="protein sequence ID" value="PDV98274.1"/>
    <property type="molecule type" value="Genomic_DNA"/>
</dbReference>
<dbReference type="Gene3D" id="1.10.10.10">
    <property type="entry name" value="Winged helix-like DNA-binding domain superfamily/Winged helix DNA-binding domain"/>
    <property type="match status" value="1"/>
</dbReference>
<evidence type="ECO:0000256" key="4">
    <source>
        <dbReference type="ARBA" id="ARBA00023125"/>
    </source>
</evidence>
<accession>A0A2H3KJZ0</accession>
<dbReference type="GO" id="GO:0032993">
    <property type="term" value="C:protein-DNA complex"/>
    <property type="evidence" value="ECO:0007669"/>
    <property type="project" value="TreeGrafter"/>
</dbReference>
<evidence type="ECO:0000256" key="1">
    <source>
        <dbReference type="ARBA" id="ARBA00022553"/>
    </source>
</evidence>
<dbReference type="RefSeq" id="WP_097653700.1">
    <property type="nucleotide sequence ID" value="NZ_LYXE01000106.1"/>
</dbReference>
<dbReference type="GO" id="GO:0000976">
    <property type="term" value="F:transcription cis-regulatory region binding"/>
    <property type="evidence" value="ECO:0007669"/>
    <property type="project" value="TreeGrafter"/>
</dbReference>
<feature type="modified residue" description="4-aspartylphosphate" evidence="6">
    <location>
        <position position="55"/>
    </location>
</feature>
<dbReference type="GO" id="GO:0005829">
    <property type="term" value="C:cytosol"/>
    <property type="evidence" value="ECO:0007669"/>
    <property type="project" value="TreeGrafter"/>
</dbReference>
<evidence type="ECO:0000259" key="9">
    <source>
        <dbReference type="PROSITE" id="PS51755"/>
    </source>
</evidence>
<keyword evidence="4 7" id="KW-0238">DNA-binding</keyword>
<dbReference type="SUPFAM" id="SSF52172">
    <property type="entry name" value="CheY-like"/>
    <property type="match status" value="1"/>
</dbReference>
<reference evidence="10 11" key="1">
    <citation type="submission" date="2016-05" db="EMBL/GenBank/DDBJ databases">
        <authorList>
            <person name="Lavstsen T."/>
            <person name="Jespersen J.S."/>
        </authorList>
    </citation>
    <scope>NUCLEOTIDE SEQUENCE [LARGE SCALE GENOMIC DNA]</scope>
    <source>
        <strain evidence="10 11">B7-9</strain>
    </source>
</reference>
<dbReference type="CDD" id="cd00383">
    <property type="entry name" value="trans_reg_C"/>
    <property type="match status" value="1"/>
</dbReference>
<dbReference type="AlphaFoldDB" id="A0A2H3KJZ0"/>
<dbReference type="SMART" id="SM00862">
    <property type="entry name" value="Trans_reg_C"/>
    <property type="match status" value="1"/>
</dbReference>
<keyword evidence="5" id="KW-0804">Transcription</keyword>
<evidence type="ECO:0000256" key="2">
    <source>
        <dbReference type="ARBA" id="ARBA00023012"/>
    </source>
</evidence>
<dbReference type="Proteomes" id="UP000220922">
    <property type="component" value="Unassembled WGS sequence"/>
</dbReference>
<dbReference type="PROSITE" id="PS50110">
    <property type="entry name" value="RESPONSE_REGULATORY"/>
    <property type="match status" value="1"/>
</dbReference>
<evidence type="ECO:0000259" key="8">
    <source>
        <dbReference type="PROSITE" id="PS50110"/>
    </source>
</evidence>
<proteinExistence type="predicted"/>
<keyword evidence="3" id="KW-0805">Transcription regulation</keyword>
<dbReference type="InterPro" id="IPR039420">
    <property type="entry name" value="WalR-like"/>
</dbReference>
<dbReference type="GO" id="GO:0006355">
    <property type="term" value="P:regulation of DNA-templated transcription"/>
    <property type="evidence" value="ECO:0007669"/>
    <property type="project" value="InterPro"/>
</dbReference>
<dbReference type="InterPro" id="IPR036388">
    <property type="entry name" value="WH-like_DNA-bd_sf"/>
</dbReference>
<dbReference type="PANTHER" id="PTHR48111">
    <property type="entry name" value="REGULATOR OF RPOS"/>
    <property type="match status" value="1"/>
</dbReference>
<comment type="caution">
    <text evidence="10">The sequence shown here is derived from an EMBL/GenBank/DDBJ whole genome shotgun (WGS) entry which is preliminary data.</text>
</comment>
<dbReference type="PROSITE" id="PS51755">
    <property type="entry name" value="OMPR_PHOB"/>
    <property type="match status" value="1"/>
</dbReference>
<dbReference type="InterPro" id="IPR001867">
    <property type="entry name" value="OmpR/PhoB-type_DNA-bd"/>
</dbReference>
<evidence type="ECO:0000256" key="3">
    <source>
        <dbReference type="ARBA" id="ARBA00023015"/>
    </source>
</evidence>
<name>A0A2H3KJZ0_9CHLR</name>
<dbReference type="Pfam" id="PF00486">
    <property type="entry name" value="Trans_reg_C"/>
    <property type="match status" value="1"/>
</dbReference>
<gene>
    <name evidence="10" type="ORF">A9Q02_16295</name>
</gene>
<keyword evidence="1 6" id="KW-0597">Phosphoprotein</keyword>
<feature type="domain" description="Response regulatory" evidence="8">
    <location>
        <begin position="6"/>
        <end position="122"/>
    </location>
</feature>
<feature type="domain" description="OmpR/PhoB-type" evidence="9">
    <location>
        <begin position="141"/>
        <end position="243"/>
    </location>
</feature>
<protein>
    <recommendedName>
        <fullName evidence="12">DNA-binding response regulator</fullName>
    </recommendedName>
</protein>
<dbReference type="Pfam" id="PF00072">
    <property type="entry name" value="Response_reg"/>
    <property type="match status" value="1"/>
</dbReference>
<dbReference type="PANTHER" id="PTHR48111:SF1">
    <property type="entry name" value="TWO-COMPONENT RESPONSE REGULATOR ORR33"/>
    <property type="match status" value="1"/>
</dbReference>
<sequence>MKSMAAILVIDDQIEHLQAVQMLLEAEGYRVTLCTSASEALTILETEPINLILADVAMPQMNGYQLLETIRRRVEWTGIPLVYLTGRALDSDIRFGKALGADDYLTKPIQPEDLLAVVEGKLRRYAQLLQQTPAVQPTSVEQLLQLGPLLIDPERHRAWIHEEELMLSAREFTLLTCLVRQAGRVMSARELVRITHKLDLDDTDEARELVRPLVRTLRQKLNLSPGQPGSIETVRGLGYRMLEVPPL</sequence>
<evidence type="ECO:0000256" key="5">
    <source>
        <dbReference type="ARBA" id="ARBA00023163"/>
    </source>
</evidence>
<feature type="DNA-binding region" description="OmpR/PhoB-type" evidence="7">
    <location>
        <begin position="141"/>
        <end position="243"/>
    </location>
</feature>
<evidence type="ECO:0000313" key="10">
    <source>
        <dbReference type="EMBL" id="PDV98274.1"/>
    </source>
</evidence>
<dbReference type="OrthoDB" id="9759232at2"/>
<evidence type="ECO:0000313" key="11">
    <source>
        <dbReference type="Proteomes" id="UP000220922"/>
    </source>
</evidence>
<dbReference type="SMART" id="SM00448">
    <property type="entry name" value="REC"/>
    <property type="match status" value="1"/>
</dbReference>
<evidence type="ECO:0008006" key="12">
    <source>
        <dbReference type="Google" id="ProtNLM"/>
    </source>
</evidence>